<evidence type="ECO:0000313" key="2">
    <source>
        <dbReference type="EMBL" id="CAL1613082.1"/>
    </source>
</evidence>
<reference evidence="2 3" key="1">
    <citation type="submission" date="2024-04" db="EMBL/GenBank/DDBJ databases">
        <authorList>
            <person name="Waldvogel A.-M."/>
            <person name="Schoenle A."/>
        </authorList>
    </citation>
    <scope>NUCLEOTIDE SEQUENCE [LARGE SCALE GENOMIC DNA]</scope>
</reference>
<dbReference type="Proteomes" id="UP001497482">
    <property type="component" value="Chromosome 8"/>
</dbReference>
<dbReference type="AlphaFoldDB" id="A0AAV2MI72"/>
<sequence length="132" mass="14624">MCRLFLAGMHFNENVKREQASSKGQPLFKVSYPKYKKGKPTAKPVKTKPTFGYVSELMHLVFTEVFSEPAPFIEQLKTVPVPADLSSQFERVPKGDVVAAHVARFSRGAAEADQRVESQRTGRQDLGTPGVS</sequence>
<feature type="compositionally biased region" description="Basic and acidic residues" evidence="1">
    <location>
        <begin position="110"/>
        <end position="123"/>
    </location>
</feature>
<proteinExistence type="predicted"/>
<organism evidence="2 3">
    <name type="scientific">Knipowitschia caucasica</name>
    <name type="common">Caucasian dwarf goby</name>
    <name type="synonym">Pomatoschistus caucasicus</name>
    <dbReference type="NCBI Taxonomy" id="637954"/>
    <lineage>
        <taxon>Eukaryota</taxon>
        <taxon>Metazoa</taxon>
        <taxon>Chordata</taxon>
        <taxon>Craniata</taxon>
        <taxon>Vertebrata</taxon>
        <taxon>Euteleostomi</taxon>
        <taxon>Actinopterygii</taxon>
        <taxon>Neopterygii</taxon>
        <taxon>Teleostei</taxon>
        <taxon>Neoteleostei</taxon>
        <taxon>Acanthomorphata</taxon>
        <taxon>Gobiaria</taxon>
        <taxon>Gobiiformes</taxon>
        <taxon>Gobioidei</taxon>
        <taxon>Gobiidae</taxon>
        <taxon>Gobiinae</taxon>
        <taxon>Knipowitschia</taxon>
    </lineage>
</organism>
<keyword evidence="3" id="KW-1185">Reference proteome</keyword>
<protein>
    <submittedName>
        <fullName evidence="2">Uncharacterized protein</fullName>
    </submittedName>
</protein>
<dbReference type="EMBL" id="OZ035830">
    <property type="protein sequence ID" value="CAL1613082.1"/>
    <property type="molecule type" value="Genomic_DNA"/>
</dbReference>
<accession>A0AAV2MI72</accession>
<gene>
    <name evidence="2" type="ORF">KC01_LOCUS39346</name>
</gene>
<evidence type="ECO:0000256" key="1">
    <source>
        <dbReference type="SAM" id="MobiDB-lite"/>
    </source>
</evidence>
<evidence type="ECO:0000313" key="3">
    <source>
        <dbReference type="Proteomes" id="UP001497482"/>
    </source>
</evidence>
<name>A0AAV2MI72_KNICA</name>
<feature type="region of interest" description="Disordered" evidence="1">
    <location>
        <begin position="109"/>
        <end position="132"/>
    </location>
</feature>